<evidence type="ECO:0000313" key="2">
    <source>
        <dbReference type="Proteomes" id="UP000789920"/>
    </source>
</evidence>
<comment type="caution">
    <text evidence="1">The sequence shown here is derived from an EMBL/GenBank/DDBJ whole genome shotgun (WGS) entry which is preliminary data.</text>
</comment>
<dbReference type="Proteomes" id="UP000789920">
    <property type="component" value="Unassembled WGS sequence"/>
</dbReference>
<feature type="non-terminal residue" evidence="1">
    <location>
        <position position="1"/>
    </location>
</feature>
<proteinExistence type="predicted"/>
<feature type="non-terminal residue" evidence="1">
    <location>
        <position position="168"/>
    </location>
</feature>
<dbReference type="EMBL" id="CAJVQC010132724">
    <property type="protein sequence ID" value="CAG8842043.1"/>
    <property type="molecule type" value="Genomic_DNA"/>
</dbReference>
<sequence>TILDIGRVPQMPLPNADDIDIGNGDLSPEWGVDLAFTTAQINYGPWTDRQRTVLQNFFFPPLYRNSEPTRKLSPGQTRLHTSFKVLVQFNDPVTLRVPLRETSKDWKYSQNDNQEEFQVPGNQRQYGWLEINASGESTISMTVPMVMNDKGYSNNLVIRLEDVDMQTS</sequence>
<organism evidence="1 2">
    <name type="scientific">Racocetra persica</name>
    <dbReference type="NCBI Taxonomy" id="160502"/>
    <lineage>
        <taxon>Eukaryota</taxon>
        <taxon>Fungi</taxon>
        <taxon>Fungi incertae sedis</taxon>
        <taxon>Mucoromycota</taxon>
        <taxon>Glomeromycotina</taxon>
        <taxon>Glomeromycetes</taxon>
        <taxon>Diversisporales</taxon>
        <taxon>Gigasporaceae</taxon>
        <taxon>Racocetra</taxon>
    </lineage>
</organism>
<reference evidence="1" key="1">
    <citation type="submission" date="2021-06" db="EMBL/GenBank/DDBJ databases">
        <authorList>
            <person name="Kallberg Y."/>
            <person name="Tangrot J."/>
            <person name="Rosling A."/>
        </authorList>
    </citation>
    <scope>NUCLEOTIDE SEQUENCE</scope>
    <source>
        <strain evidence="1">MA461A</strain>
    </source>
</reference>
<keyword evidence="2" id="KW-1185">Reference proteome</keyword>
<gene>
    <name evidence="1" type="ORF">RPERSI_LOCUS32133</name>
</gene>
<evidence type="ECO:0000313" key="1">
    <source>
        <dbReference type="EMBL" id="CAG8842043.1"/>
    </source>
</evidence>
<accession>A0ACA9SLL2</accession>
<name>A0ACA9SLL2_9GLOM</name>
<protein>
    <submittedName>
        <fullName evidence="1">15610_t:CDS:1</fullName>
    </submittedName>
</protein>